<dbReference type="Proteomes" id="UP000663836">
    <property type="component" value="Unassembled WGS sequence"/>
</dbReference>
<organism evidence="2 3">
    <name type="scientific">Rotaria sordida</name>
    <dbReference type="NCBI Taxonomy" id="392033"/>
    <lineage>
        <taxon>Eukaryota</taxon>
        <taxon>Metazoa</taxon>
        <taxon>Spiralia</taxon>
        <taxon>Gnathifera</taxon>
        <taxon>Rotifera</taxon>
        <taxon>Eurotatoria</taxon>
        <taxon>Bdelloidea</taxon>
        <taxon>Philodinida</taxon>
        <taxon>Philodinidae</taxon>
        <taxon>Rotaria</taxon>
    </lineage>
</organism>
<evidence type="ECO:0000256" key="1">
    <source>
        <dbReference type="SAM" id="MobiDB-lite"/>
    </source>
</evidence>
<reference evidence="2" key="1">
    <citation type="submission" date="2021-02" db="EMBL/GenBank/DDBJ databases">
        <authorList>
            <person name="Nowell W R."/>
        </authorList>
    </citation>
    <scope>NUCLEOTIDE SEQUENCE</scope>
</reference>
<accession>A0A820I9N2</accession>
<evidence type="ECO:0000313" key="2">
    <source>
        <dbReference type="EMBL" id="CAF4307757.1"/>
    </source>
</evidence>
<gene>
    <name evidence="2" type="ORF">JBS370_LOCUS40609</name>
</gene>
<dbReference type="AlphaFoldDB" id="A0A820I9N2"/>
<proteinExistence type="predicted"/>
<dbReference type="EMBL" id="CAJOBD010037721">
    <property type="protein sequence ID" value="CAF4307757.1"/>
    <property type="molecule type" value="Genomic_DNA"/>
</dbReference>
<name>A0A820I9N2_9BILA</name>
<feature type="region of interest" description="Disordered" evidence="1">
    <location>
        <begin position="1"/>
        <end position="30"/>
    </location>
</feature>
<comment type="caution">
    <text evidence="2">The sequence shown here is derived from an EMBL/GenBank/DDBJ whole genome shotgun (WGS) entry which is preliminary data.</text>
</comment>
<sequence length="64" mass="7270">SKSLRKTSNDDDDDNNNTEEPQEKNTDIVEATSDVEDVVDDIFGKDVNDNEVREIIFLLISNIQ</sequence>
<feature type="non-terminal residue" evidence="2">
    <location>
        <position position="1"/>
    </location>
</feature>
<evidence type="ECO:0000313" key="3">
    <source>
        <dbReference type="Proteomes" id="UP000663836"/>
    </source>
</evidence>
<protein>
    <submittedName>
        <fullName evidence="2">Uncharacterized protein</fullName>
    </submittedName>
</protein>